<dbReference type="HOGENOM" id="CLU_088877_0_1_5"/>
<dbReference type="RefSeq" id="WP_021097686.1">
    <property type="nucleotide sequence ID" value="NZ_KE557320.1"/>
</dbReference>
<feature type="chain" id="PRO_5004555417" evidence="2">
    <location>
        <begin position="20"/>
        <end position="188"/>
    </location>
</feature>
<protein>
    <submittedName>
        <fullName evidence="3">Hydrogenase/urease accessory protein</fullName>
    </submittedName>
</protein>
<dbReference type="OrthoDB" id="9808192at2"/>
<reference evidence="3 4" key="1">
    <citation type="journal article" date="2013" name="Stand. Genomic Sci.">
        <title>Genome sequence of the reddish-pigmented Rubellimicrobium thermophilum type strain (DSM 16684(T)), a member of the Roseobacter clade.</title>
        <authorList>
            <person name="Fiebig A."/>
            <person name="Riedel T."/>
            <person name="Gronow S."/>
            <person name="Petersen J."/>
            <person name="Klenk H.P."/>
            <person name="Goker M."/>
        </authorList>
    </citation>
    <scope>NUCLEOTIDE SEQUENCE [LARGE SCALE GENOMIC DNA]</scope>
    <source>
        <strain evidence="3 4">DSM 16684</strain>
    </source>
</reference>
<dbReference type="PIRSF" id="PIRSF016919">
    <property type="entry name" value="HupE_UreJ"/>
    <property type="match status" value="1"/>
</dbReference>
<comment type="caution">
    <text evidence="3">The sequence shown here is derived from an EMBL/GenBank/DDBJ whole genome shotgun (WGS) entry which is preliminary data.</text>
</comment>
<feature type="transmembrane region" description="Helical" evidence="1">
    <location>
        <begin position="91"/>
        <end position="124"/>
    </location>
</feature>
<feature type="transmembrane region" description="Helical" evidence="1">
    <location>
        <begin position="62"/>
        <end position="85"/>
    </location>
</feature>
<gene>
    <name evidence="3" type="ORF">ruthe_01597</name>
</gene>
<proteinExistence type="predicted"/>
<name>S9QWU2_9RHOB</name>
<feature type="signal peptide" evidence="2">
    <location>
        <begin position="1"/>
        <end position="19"/>
    </location>
</feature>
<evidence type="ECO:0000313" key="4">
    <source>
        <dbReference type="Proteomes" id="UP000015346"/>
    </source>
</evidence>
<dbReference type="STRING" id="1123069.ruthe_01597"/>
<keyword evidence="4" id="KW-1185">Reference proteome</keyword>
<dbReference type="EMBL" id="AOLV01000012">
    <property type="protein sequence ID" value="EPX85876.1"/>
    <property type="molecule type" value="Genomic_DNA"/>
</dbReference>
<keyword evidence="1" id="KW-0472">Membrane</keyword>
<dbReference type="Proteomes" id="UP000015346">
    <property type="component" value="Unassembled WGS sequence"/>
</dbReference>
<evidence type="ECO:0000256" key="2">
    <source>
        <dbReference type="SAM" id="SignalP"/>
    </source>
</evidence>
<keyword evidence="2" id="KW-0732">Signal</keyword>
<organism evidence="3 4">
    <name type="scientific">Rubellimicrobium thermophilum DSM 16684</name>
    <dbReference type="NCBI Taxonomy" id="1123069"/>
    <lineage>
        <taxon>Bacteria</taxon>
        <taxon>Pseudomonadati</taxon>
        <taxon>Pseudomonadota</taxon>
        <taxon>Alphaproteobacteria</taxon>
        <taxon>Rhodobacterales</taxon>
        <taxon>Roseobacteraceae</taxon>
        <taxon>Rubellimicrobium</taxon>
    </lineage>
</organism>
<dbReference type="PATRIC" id="fig|1123069.3.peg.1565"/>
<dbReference type="AlphaFoldDB" id="S9QWU2"/>
<keyword evidence="1" id="KW-1133">Transmembrane helix</keyword>
<feature type="transmembrane region" description="Helical" evidence="1">
    <location>
        <begin position="35"/>
        <end position="55"/>
    </location>
</feature>
<feature type="transmembrane region" description="Helical" evidence="1">
    <location>
        <begin position="170"/>
        <end position="187"/>
    </location>
</feature>
<sequence>MRPLPLAVLLSLAAAPALAHLDPGEHGSFLAGVTHPLFGADHVLAMIAVGLWGAVLGGRARLWLPTALVGAMVLGFGLALGGIPLPFVEPMILASVLLLGLAVALWWQLPMAAAAGLVALAGLAHGHAHGGELGEAGALAFGAGFVLATAALHGVGLLLAWGAWRGHERIVRGMGAVVALAGLWVAAG</sequence>
<accession>S9QWU2</accession>
<evidence type="ECO:0000313" key="3">
    <source>
        <dbReference type="EMBL" id="EPX85876.1"/>
    </source>
</evidence>
<feature type="transmembrane region" description="Helical" evidence="1">
    <location>
        <begin position="136"/>
        <end position="164"/>
    </location>
</feature>
<keyword evidence="1" id="KW-0812">Transmembrane</keyword>
<evidence type="ECO:0000256" key="1">
    <source>
        <dbReference type="SAM" id="Phobius"/>
    </source>
</evidence>
<dbReference type="InterPro" id="IPR007038">
    <property type="entry name" value="HupE_UreJ"/>
</dbReference>
<dbReference type="Pfam" id="PF04955">
    <property type="entry name" value="HupE_UreJ"/>
    <property type="match status" value="1"/>
</dbReference>